<protein>
    <submittedName>
        <fullName evidence="1">Uncharacterized protein</fullName>
    </submittedName>
</protein>
<dbReference type="AlphaFoldDB" id="A0A5N5HKU3"/>
<gene>
    <name evidence="1" type="ORF">D8674_033053</name>
</gene>
<dbReference type="EMBL" id="SMOL01000148">
    <property type="protein sequence ID" value="KAB2628258.1"/>
    <property type="molecule type" value="Genomic_DNA"/>
</dbReference>
<dbReference type="Proteomes" id="UP000327157">
    <property type="component" value="Chromosome 8"/>
</dbReference>
<proteinExistence type="predicted"/>
<organism evidence="1 2">
    <name type="scientific">Pyrus ussuriensis x Pyrus communis</name>
    <dbReference type="NCBI Taxonomy" id="2448454"/>
    <lineage>
        <taxon>Eukaryota</taxon>
        <taxon>Viridiplantae</taxon>
        <taxon>Streptophyta</taxon>
        <taxon>Embryophyta</taxon>
        <taxon>Tracheophyta</taxon>
        <taxon>Spermatophyta</taxon>
        <taxon>Magnoliopsida</taxon>
        <taxon>eudicotyledons</taxon>
        <taxon>Gunneridae</taxon>
        <taxon>Pentapetalae</taxon>
        <taxon>rosids</taxon>
        <taxon>fabids</taxon>
        <taxon>Rosales</taxon>
        <taxon>Rosaceae</taxon>
        <taxon>Amygdaloideae</taxon>
        <taxon>Maleae</taxon>
        <taxon>Pyrus</taxon>
    </lineage>
</organism>
<reference evidence="1 2" key="3">
    <citation type="submission" date="2019-11" db="EMBL/GenBank/DDBJ databases">
        <title>A de novo genome assembly of a pear dwarfing rootstock.</title>
        <authorList>
            <person name="Wang F."/>
            <person name="Wang J."/>
            <person name="Li S."/>
            <person name="Zhang Y."/>
            <person name="Fang M."/>
            <person name="Ma L."/>
            <person name="Zhao Y."/>
            <person name="Jiang S."/>
        </authorList>
    </citation>
    <scope>NUCLEOTIDE SEQUENCE [LARGE SCALE GENOMIC DNA]</scope>
    <source>
        <strain evidence="1">S2</strain>
        <tissue evidence="1">Leaf</tissue>
    </source>
</reference>
<comment type="caution">
    <text evidence="1">The sequence shown here is derived from an EMBL/GenBank/DDBJ whole genome shotgun (WGS) entry which is preliminary data.</text>
</comment>
<evidence type="ECO:0000313" key="2">
    <source>
        <dbReference type="Proteomes" id="UP000327157"/>
    </source>
</evidence>
<sequence>MNLASKICTGIPLFVLQHRADAITERDLNNLISESHSCGAAAMLPFCCWLRNKLHASFSDWQTASGSTREASHGAYGWATTNMDHLDLIGTSRGGLDHPEEIHRINGSGTEHLDLIGTSWEGLDHPEEIHGIDNSDTERHGRYWWQRRWFLCYYRRRR</sequence>
<accession>A0A5N5HKU3</accession>
<keyword evidence="2" id="KW-1185">Reference proteome</keyword>
<reference evidence="1 2" key="1">
    <citation type="submission" date="2019-09" db="EMBL/GenBank/DDBJ databases">
        <authorList>
            <person name="Ou C."/>
        </authorList>
    </citation>
    <scope>NUCLEOTIDE SEQUENCE [LARGE SCALE GENOMIC DNA]</scope>
    <source>
        <strain evidence="1">S2</strain>
        <tissue evidence="1">Leaf</tissue>
    </source>
</reference>
<name>A0A5N5HKU3_9ROSA</name>
<evidence type="ECO:0000313" key="1">
    <source>
        <dbReference type="EMBL" id="KAB2628258.1"/>
    </source>
</evidence>
<dbReference type="OrthoDB" id="10508118at2759"/>
<reference evidence="2" key="2">
    <citation type="submission" date="2019-10" db="EMBL/GenBank/DDBJ databases">
        <title>A de novo genome assembly of a pear dwarfing rootstock.</title>
        <authorList>
            <person name="Wang F."/>
            <person name="Wang J."/>
            <person name="Li S."/>
            <person name="Zhang Y."/>
            <person name="Fang M."/>
            <person name="Ma L."/>
            <person name="Zhao Y."/>
            <person name="Jiang S."/>
        </authorList>
    </citation>
    <scope>NUCLEOTIDE SEQUENCE [LARGE SCALE GENOMIC DNA]</scope>
</reference>